<dbReference type="InterPro" id="IPR003591">
    <property type="entry name" value="Leu-rich_rpt_typical-subtyp"/>
</dbReference>
<dbReference type="Pfam" id="PF13516">
    <property type="entry name" value="LRR_6"/>
    <property type="match status" value="1"/>
</dbReference>
<feature type="compositionally biased region" description="Polar residues" evidence="5">
    <location>
        <begin position="1"/>
        <end position="12"/>
    </location>
</feature>
<dbReference type="InterPro" id="IPR032675">
    <property type="entry name" value="LRR_dom_sf"/>
</dbReference>
<evidence type="ECO:0000313" key="7">
    <source>
        <dbReference type="Proteomes" id="UP001186944"/>
    </source>
</evidence>
<proteinExistence type="inferred from homology"/>
<accession>A0AA89BYW6</accession>
<gene>
    <name evidence="6" type="ORF">FSP39_010923</name>
</gene>
<evidence type="ECO:0000313" key="6">
    <source>
        <dbReference type="EMBL" id="KAK3087809.1"/>
    </source>
</evidence>
<evidence type="ECO:0000256" key="5">
    <source>
        <dbReference type="SAM" id="MobiDB-lite"/>
    </source>
</evidence>
<dbReference type="Pfam" id="PF00560">
    <property type="entry name" value="LRR_1"/>
    <property type="match status" value="1"/>
</dbReference>
<feature type="compositionally biased region" description="Basic and acidic residues" evidence="5">
    <location>
        <begin position="13"/>
        <end position="36"/>
    </location>
</feature>
<comment type="similarity">
    <text evidence="1">Belongs to the PRAME family. LRRC14 subfamily.</text>
</comment>
<protein>
    <recommendedName>
        <fullName evidence="2">Leucine-rich repeat-containing protein 14</fullName>
    </recommendedName>
</protein>
<keyword evidence="4" id="KW-0677">Repeat</keyword>
<evidence type="ECO:0000256" key="2">
    <source>
        <dbReference type="ARBA" id="ARBA00014228"/>
    </source>
</evidence>
<dbReference type="GO" id="GO:0005737">
    <property type="term" value="C:cytoplasm"/>
    <property type="evidence" value="ECO:0007669"/>
    <property type="project" value="TreeGrafter"/>
</dbReference>
<keyword evidence="3" id="KW-0433">Leucine-rich repeat</keyword>
<dbReference type="PANTHER" id="PTHR14224">
    <property type="entry name" value="SIMILAR TO PREFERENTIALLY EXPRESSED ANTIGEN IN MELANOMA-LIKE 3"/>
    <property type="match status" value="1"/>
</dbReference>
<dbReference type="SMART" id="SM00365">
    <property type="entry name" value="LRR_SD22"/>
    <property type="match status" value="2"/>
</dbReference>
<evidence type="ECO:0000256" key="3">
    <source>
        <dbReference type="ARBA" id="ARBA00022614"/>
    </source>
</evidence>
<dbReference type="InterPro" id="IPR050694">
    <property type="entry name" value="LRRC14/PRAME"/>
</dbReference>
<dbReference type="SUPFAM" id="SSF52047">
    <property type="entry name" value="RNI-like"/>
    <property type="match status" value="1"/>
</dbReference>
<dbReference type="Gene3D" id="3.80.10.10">
    <property type="entry name" value="Ribonuclease Inhibitor"/>
    <property type="match status" value="1"/>
</dbReference>
<keyword evidence="7" id="KW-1185">Reference proteome</keyword>
<sequence length="418" mass="47556">MYSFNSTEVTQNTREDHTTERNHSMKRISKEEPQEDKEVYKLSELMTNYLASQTMLLYSEIRQSTTVDLYNSAVTAMKRLLGSTDLQTIDAGVSLPDNTYTVKLDSCITSEDTFTELCKALKVSRFEGEKLSLLIDKIDATCIGQAGLVLLLKQVICENITGLRLKYNSLHCDDFGKLAPYISKLTNLTALDLSCNAIHLYQDDSCCDSMGEVLSCLTKLERLDLSNNRIKTRLRRVIQGITNPLKYLRLVGCGLTVTDITYLTISHHCHGLRELDLSENTLGPHHRAVGQLLQNAGNNLLALDLEDCAFRDEHMSYLLKDFPCLQSLLYLNIAQHFLTETTIFDVISKFSKLNSSVALKIPYPPEYFIFESQSMEELNRYKARAYLDMLHAANITRPDNRQPLKVYPKQSEYHATYL</sequence>
<dbReference type="Proteomes" id="UP001186944">
    <property type="component" value="Unassembled WGS sequence"/>
</dbReference>
<evidence type="ECO:0000256" key="1">
    <source>
        <dbReference type="ARBA" id="ARBA00009552"/>
    </source>
</evidence>
<reference evidence="6" key="1">
    <citation type="submission" date="2019-08" db="EMBL/GenBank/DDBJ databases">
        <title>The improved chromosome-level genome for the pearl oyster Pinctada fucata martensii using PacBio sequencing and Hi-C.</title>
        <authorList>
            <person name="Zheng Z."/>
        </authorList>
    </citation>
    <scope>NUCLEOTIDE SEQUENCE</scope>
    <source>
        <strain evidence="6">ZZ-2019</strain>
        <tissue evidence="6">Adductor muscle</tissue>
    </source>
</reference>
<feature type="region of interest" description="Disordered" evidence="5">
    <location>
        <begin position="1"/>
        <end position="36"/>
    </location>
</feature>
<dbReference type="AlphaFoldDB" id="A0AA89BYW6"/>
<dbReference type="PANTHER" id="PTHR14224:SF37">
    <property type="entry name" value="LEUCINE-RICH REPEAT-CONTAINING PROTEIN 14"/>
    <property type="match status" value="1"/>
</dbReference>
<dbReference type="EMBL" id="VSWD01000011">
    <property type="protein sequence ID" value="KAK3087809.1"/>
    <property type="molecule type" value="Genomic_DNA"/>
</dbReference>
<evidence type="ECO:0000256" key="4">
    <source>
        <dbReference type="ARBA" id="ARBA00022737"/>
    </source>
</evidence>
<organism evidence="6 7">
    <name type="scientific">Pinctada imbricata</name>
    <name type="common">Atlantic pearl-oyster</name>
    <name type="synonym">Pinctada martensii</name>
    <dbReference type="NCBI Taxonomy" id="66713"/>
    <lineage>
        <taxon>Eukaryota</taxon>
        <taxon>Metazoa</taxon>
        <taxon>Spiralia</taxon>
        <taxon>Lophotrochozoa</taxon>
        <taxon>Mollusca</taxon>
        <taxon>Bivalvia</taxon>
        <taxon>Autobranchia</taxon>
        <taxon>Pteriomorphia</taxon>
        <taxon>Pterioida</taxon>
        <taxon>Pterioidea</taxon>
        <taxon>Pteriidae</taxon>
        <taxon>Pinctada</taxon>
    </lineage>
</organism>
<comment type="caution">
    <text evidence="6">The sequence shown here is derived from an EMBL/GenBank/DDBJ whole genome shotgun (WGS) entry which is preliminary data.</text>
</comment>
<name>A0AA89BYW6_PINIB</name>
<dbReference type="InterPro" id="IPR001611">
    <property type="entry name" value="Leu-rich_rpt"/>
</dbReference>
<dbReference type="SMART" id="SM00369">
    <property type="entry name" value="LRR_TYP"/>
    <property type="match status" value="2"/>
</dbReference>